<organism evidence="1 2">
    <name type="scientific">Entomophthora muscae</name>
    <dbReference type="NCBI Taxonomy" id="34485"/>
    <lineage>
        <taxon>Eukaryota</taxon>
        <taxon>Fungi</taxon>
        <taxon>Fungi incertae sedis</taxon>
        <taxon>Zoopagomycota</taxon>
        <taxon>Entomophthoromycotina</taxon>
        <taxon>Entomophthoromycetes</taxon>
        <taxon>Entomophthorales</taxon>
        <taxon>Entomophthoraceae</taxon>
        <taxon>Entomophthora</taxon>
    </lineage>
</organism>
<keyword evidence="2" id="KW-1185">Reference proteome</keyword>
<evidence type="ECO:0000313" key="2">
    <source>
        <dbReference type="Proteomes" id="UP001165960"/>
    </source>
</evidence>
<accession>A0ACC2TZ74</accession>
<comment type="caution">
    <text evidence="1">The sequence shown here is derived from an EMBL/GenBank/DDBJ whole genome shotgun (WGS) entry which is preliminary data.</text>
</comment>
<evidence type="ECO:0000313" key="1">
    <source>
        <dbReference type="EMBL" id="KAJ9079502.1"/>
    </source>
</evidence>
<dbReference type="EMBL" id="QTSX02001715">
    <property type="protein sequence ID" value="KAJ9079502.1"/>
    <property type="molecule type" value="Genomic_DNA"/>
</dbReference>
<gene>
    <name evidence="1" type="ORF">DSO57_1034768</name>
</gene>
<sequence length="640" mass="70892">MKRTDCEDVLSPSVFFPHTLGEAVKDVDNSTNPDPPRKPPSSPSLSRMYMHDSKWNPCYPNRFASLADEDVVEVDDHYLCLPDFDEYLLFEDNLRYNIVTVESVPDSSRINGSFTDLPSGTPSLEASPAGAAVWGRRDAGQKSKDKIPEAFGSHHYSHPTQMGPAMMSQENSPGLGPIRSLNTAEGMEHGLLPDLADLGEPIRFVCSKKFNAKLTSYNVDIGNQPIKLRACQDARDQHALYNPCNLAQSINSSGATCNSMHMAPRKSSNLNKPITPNNTMEIDSPNVLYKNCNLGKPIRSRPARNDKTHHAPDKCCNLNRPIRPRNTKEINAPNALHYNCNLDEPIRSGAAGANYTHTILSQPIRYKKDPNWPNQFSSNSSEPMDTFHTPPEWFDPLLVAINQPKMDVKSQVTLDAKQPPPKPGKRHQGNAQSDGPKERPGLSAVKILRQLMMIISLEDLCTESPKFRQKMNQAISALRPRKYEALFLTDTGALQTTGTVNSVHTSIILDGGAYSNIIFKMFLESLPRPGVTSSDVSFILVDGSCKNALGKAIKLRLWLGGVFSVIEAAIFDHDQYTLLLGRKTMSDLSVTTQFAKNGWTLEHNNELIDLKVSFDSPTGPSFLCKPLAAKIKDNTWLNNV</sequence>
<proteinExistence type="predicted"/>
<reference evidence="1" key="1">
    <citation type="submission" date="2022-04" db="EMBL/GenBank/DDBJ databases">
        <title>Genome of the entomopathogenic fungus Entomophthora muscae.</title>
        <authorList>
            <person name="Elya C."/>
            <person name="Lovett B.R."/>
            <person name="Lee E."/>
            <person name="Macias A.M."/>
            <person name="Hajek A.E."/>
            <person name="De Bivort B.L."/>
            <person name="Kasson M.T."/>
            <person name="De Fine Licht H.H."/>
            <person name="Stajich J.E."/>
        </authorList>
    </citation>
    <scope>NUCLEOTIDE SEQUENCE</scope>
    <source>
        <strain evidence="1">Berkeley</strain>
    </source>
</reference>
<name>A0ACC2TZ74_9FUNG</name>
<protein>
    <submittedName>
        <fullName evidence="1">Uncharacterized protein</fullName>
    </submittedName>
</protein>
<dbReference type="Proteomes" id="UP001165960">
    <property type="component" value="Unassembled WGS sequence"/>
</dbReference>